<feature type="compositionally biased region" description="Low complexity" evidence="1">
    <location>
        <begin position="1416"/>
        <end position="1430"/>
    </location>
</feature>
<feature type="compositionally biased region" description="Basic and acidic residues" evidence="1">
    <location>
        <begin position="371"/>
        <end position="383"/>
    </location>
</feature>
<protein>
    <submittedName>
        <fullName evidence="2">Uncharacterized protein</fullName>
    </submittedName>
</protein>
<feature type="compositionally biased region" description="Basic residues" evidence="1">
    <location>
        <begin position="1959"/>
        <end position="1969"/>
    </location>
</feature>
<feature type="compositionally biased region" description="Basic residues" evidence="1">
    <location>
        <begin position="1462"/>
        <end position="1471"/>
    </location>
</feature>
<feature type="compositionally biased region" description="Polar residues" evidence="1">
    <location>
        <begin position="564"/>
        <end position="580"/>
    </location>
</feature>
<feature type="region of interest" description="Disordered" evidence="1">
    <location>
        <begin position="323"/>
        <end position="394"/>
    </location>
</feature>
<feature type="compositionally biased region" description="Low complexity" evidence="1">
    <location>
        <begin position="1868"/>
        <end position="1878"/>
    </location>
</feature>
<feature type="compositionally biased region" description="Basic and acidic residues" evidence="1">
    <location>
        <begin position="1443"/>
        <end position="1461"/>
    </location>
</feature>
<feature type="region of interest" description="Disordered" evidence="1">
    <location>
        <begin position="608"/>
        <end position="628"/>
    </location>
</feature>
<feature type="compositionally biased region" description="Polar residues" evidence="1">
    <location>
        <begin position="350"/>
        <end position="363"/>
    </location>
</feature>
<feature type="compositionally biased region" description="Low complexity" evidence="1">
    <location>
        <begin position="525"/>
        <end position="535"/>
    </location>
</feature>
<feature type="compositionally biased region" description="Pro residues" evidence="1">
    <location>
        <begin position="1974"/>
        <end position="1986"/>
    </location>
</feature>
<feature type="compositionally biased region" description="Low complexity" evidence="1">
    <location>
        <begin position="1508"/>
        <end position="1518"/>
    </location>
</feature>
<feature type="region of interest" description="Disordered" evidence="1">
    <location>
        <begin position="1112"/>
        <end position="1142"/>
    </location>
</feature>
<feature type="compositionally biased region" description="Polar residues" evidence="1">
    <location>
        <begin position="815"/>
        <end position="839"/>
    </location>
</feature>
<reference evidence="2" key="1">
    <citation type="journal article" date="2020" name="Cell">
        <title>Large-Scale Comparative Analyses of Tick Genomes Elucidate Their Genetic Diversity and Vector Capacities.</title>
        <authorList>
            <consortium name="Tick Genome and Microbiome Consortium (TIGMIC)"/>
            <person name="Jia N."/>
            <person name="Wang J."/>
            <person name="Shi W."/>
            <person name="Du L."/>
            <person name="Sun Y."/>
            <person name="Zhan W."/>
            <person name="Jiang J.F."/>
            <person name="Wang Q."/>
            <person name="Zhang B."/>
            <person name="Ji P."/>
            <person name="Bell-Sakyi L."/>
            <person name="Cui X.M."/>
            <person name="Yuan T.T."/>
            <person name="Jiang B.G."/>
            <person name="Yang W.F."/>
            <person name="Lam T.T."/>
            <person name="Chang Q.C."/>
            <person name="Ding S.J."/>
            <person name="Wang X.J."/>
            <person name="Zhu J.G."/>
            <person name="Ruan X.D."/>
            <person name="Zhao L."/>
            <person name="Wei J.T."/>
            <person name="Ye R.Z."/>
            <person name="Que T.C."/>
            <person name="Du C.H."/>
            <person name="Zhou Y.H."/>
            <person name="Cheng J.X."/>
            <person name="Dai P.F."/>
            <person name="Guo W.B."/>
            <person name="Han X.H."/>
            <person name="Huang E.J."/>
            <person name="Li L.F."/>
            <person name="Wei W."/>
            <person name="Gao Y.C."/>
            <person name="Liu J.Z."/>
            <person name="Shao H.Z."/>
            <person name="Wang X."/>
            <person name="Wang C.C."/>
            <person name="Yang T.C."/>
            <person name="Huo Q.B."/>
            <person name="Li W."/>
            <person name="Chen H.Y."/>
            <person name="Chen S.E."/>
            <person name="Zhou L.G."/>
            <person name="Ni X.B."/>
            <person name="Tian J.H."/>
            <person name="Sheng Y."/>
            <person name="Liu T."/>
            <person name="Pan Y.S."/>
            <person name="Xia L.Y."/>
            <person name="Li J."/>
            <person name="Zhao F."/>
            <person name="Cao W.C."/>
        </authorList>
    </citation>
    <scope>NUCLEOTIDE SEQUENCE</scope>
    <source>
        <strain evidence="2">Rsan-2018</strain>
    </source>
</reference>
<feature type="compositionally biased region" description="Low complexity" evidence="1">
    <location>
        <begin position="1641"/>
        <end position="1658"/>
    </location>
</feature>
<feature type="region of interest" description="Disordered" evidence="1">
    <location>
        <begin position="558"/>
        <end position="589"/>
    </location>
</feature>
<proteinExistence type="predicted"/>
<feature type="compositionally biased region" description="Polar residues" evidence="1">
    <location>
        <begin position="1480"/>
        <end position="1495"/>
    </location>
</feature>
<feature type="compositionally biased region" description="Polar residues" evidence="1">
    <location>
        <begin position="1768"/>
        <end position="1780"/>
    </location>
</feature>
<sequence length="2018" mass="218874">MAEDLSGERQDQQAGSSEVSIRRQVSFRVRPDLQLYDESELFAQLDPGPDGPEISNYACSDLSFEGVPMAGPPPLAPTYVGLLEGTPEAPQCSGYAAGPDKDIPASKSASAHSVRSTVIQIEEAKDISREQCHKYMAVRPMAAVSGQWSFERRQVTAKASSTGVNVHWASSKTESTAADGPVHNAEVTEASATAEQTREAQEQDEAGGGAAVVAAKAAHSRINVLASTTRAASTGASNITTTEPQNSGSSVIVLNPRESYGDVSIRVQASGTKSVEGKEDFKVRVAPSRSRDSIHLEGHIITPASSKADLVHDFKMAAVPTAHHVKDPVESPEEDPDYPPHWKLLPSVEATATTERSGANTKEITAPKELPAPKEPPKPEGRQAKQAPPLQKNIEHGNVTGRETFRAAVVPEAYDVPVVGSLTKVVTSVRSDEDAHPSSPCGFGHNRPGGPFQPELSDDEFGELSDTAVASCSRRGLRGARVVQYVASAERLDRIPRARSGLREEFLLSATTVGLTEKDRRALPSVRGSSTSSSRVHLRPTERLSEFGFSATTIGLTDKDRRAVSSSQSLNKRPSTSRSSPVHLPPTKRFSEFGFSATTIGLTEKDRRAVASSQSLDNRSGVKRSKSRHLDFNLSSKSLRASDCRLQGREVEAEFRLSATTGLADRERFQVSDRHSSGTLVALAERRSGEFLPISHVSRSASLSSTPSEGLPSQTMEGLMRRELTEKEYGKSSRCVFVNDLEAERDVTGMPKLEVSTEMLYGATRPALSIIDEEESTTDVDVDGVVLRRSAVQALKVTPSKELFSFIEGSSAFENSNPATYNSSNQPETPRTSATTFPSGRSMMDFRTAYETAHNSSEAQSPLPVLGVSRLGAVSISSSSSLETNGLQVNQEAQFSVMPDTPAERESVLGIPAANMMLRDTGDAFGPGFGSKQCAPTAVTGNQMNFNEEDRNFLPDQQYPFGLHSSMTARRTGSAELTMRPPYFGQFGQQAGAEDCLPYGRYCEPPVYRELGAFQAPLKPVKPLLRVPYPRTPVAQAIVAPATGGIPWMAPLGRVRSPEFARGQVPYARMRLSTAGATRKGRRTDSVYPQQDVPYVGGPRATISMQQEIGMGQAYGPRSSPRPRRSVSPGRRAARAMLQRSYSPPVPQGQYWGNTYAPGMVNSWHGGCYENPAFEPLEPMPFASAVPAPPPTIDGQGWWTPDQEYRVKRKKAVFLVDSVSTFESHENLNESRATTVRSPEVLKKPPPEEKITSSKTVQTEERDGSSRAEPTTSNAVRPKIITPRVKTHVDVDDSNTETRNASYTRVRTQTETVQQALAPGGGGQPPDFVRNEEPSFFGSPPSPHPGYINQNFVCPPYMTNFRPDVGATPPVPLPLAAPFLGQQMAQMAPPAAAQMAYYGQLPVNPSPPVAAPPAAQPAAPARSSSDRVASCPLSSCLRGAFSRPEEKSSEEQSKERDPHCCRRERRRRRGGRSPLPPPSVGSTFTVGYMMNSDNELSPVFMPLNDKQPPASASSPGSPIEEDPVAKLEKRVQEQMVEIEKAIQEQDARWEENEIKKRKEKERKEEKMKEKKAPKDKTDRRAKRGDPRLRKIFVAKAEDESSAEEYESEPQSWFSWSRTSKSRKGVQLKVPRGARPVRSTDSHTGGSSASYASAKGQSSEGSEKIAIPGVSSSEAPSPSGFAWATHRKKSAKSSSRGSPDSAAGPSGFTFSSETHRKKSSPERSPCGSPEKEPTHPALMWELRRNKSAESSPRGSPTRKVYYADDDSGTNESHNRGGSPQRTAGKGAPSPRSSPKCSGRSSPTTDKRRQRRHSEERSTPEVVVRSGAETDTDRDSPLLAKIRVGFPEGARRTQRRWSRTEMHRSTSYDTATSSLAPSSTTEKRAHSAGQFPSAKSSRARKKRSLETVSEDPPPSWWQSMCNIFGGAEPQPSIEKAAGGKKSCCTSVCDLCRSWCGDEPKPRKKSSPRRRSSAGFPSPPMFPPPPVPPATAGTTATSRATTFAFRIPSDATEARIQAASA</sequence>
<feature type="region of interest" description="Disordered" evidence="1">
    <location>
        <begin position="1543"/>
        <end position="1914"/>
    </location>
</feature>
<feature type="region of interest" description="Disordered" evidence="1">
    <location>
        <begin position="431"/>
        <end position="451"/>
    </location>
</feature>
<organism evidence="2 3">
    <name type="scientific">Rhipicephalus sanguineus</name>
    <name type="common">Brown dog tick</name>
    <name type="synonym">Ixodes sanguineus</name>
    <dbReference type="NCBI Taxonomy" id="34632"/>
    <lineage>
        <taxon>Eukaryota</taxon>
        <taxon>Metazoa</taxon>
        <taxon>Ecdysozoa</taxon>
        <taxon>Arthropoda</taxon>
        <taxon>Chelicerata</taxon>
        <taxon>Arachnida</taxon>
        <taxon>Acari</taxon>
        <taxon>Parasitiformes</taxon>
        <taxon>Ixodida</taxon>
        <taxon>Ixodoidea</taxon>
        <taxon>Ixodidae</taxon>
        <taxon>Rhipicephalinae</taxon>
        <taxon>Rhipicephalus</taxon>
        <taxon>Rhipicephalus</taxon>
    </lineage>
</organism>
<feature type="region of interest" description="Disordered" evidence="1">
    <location>
        <begin position="1"/>
        <end position="23"/>
    </location>
</feature>
<name>A0A9D4QDW7_RHISA</name>
<dbReference type="Proteomes" id="UP000821837">
    <property type="component" value="Chromosome 11"/>
</dbReference>
<feature type="compositionally biased region" description="Low complexity" evidence="1">
    <location>
        <begin position="1987"/>
        <end position="1996"/>
    </location>
</feature>
<dbReference type="EMBL" id="JABSTV010001247">
    <property type="protein sequence ID" value="KAH7972958.1"/>
    <property type="molecule type" value="Genomic_DNA"/>
</dbReference>
<comment type="caution">
    <text evidence="2">The sequence shown here is derived from an EMBL/GenBank/DDBJ whole genome shotgun (WGS) entry which is preliminary data.</text>
</comment>
<feature type="region of interest" description="Disordered" evidence="1">
    <location>
        <begin position="1076"/>
        <end position="1098"/>
    </location>
</feature>
<keyword evidence="3" id="KW-1185">Reference proteome</keyword>
<evidence type="ECO:0000256" key="1">
    <source>
        <dbReference type="SAM" id="MobiDB-lite"/>
    </source>
</evidence>
<feature type="region of interest" description="Disordered" evidence="1">
    <location>
        <begin position="1955"/>
        <end position="1996"/>
    </location>
</feature>
<evidence type="ECO:0000313" key="3">
    <source>
        <dbReference type="Proteomes" id="UP000821837"/>
    </source>
</evidence>
<reference evidence="2" key="2">
    <citation type="submission" date="2021-09" db="EMBL/GenBank/DDBJ databases">
        <authorList>
            <person name="Jia N."/>
            <person name="Wang J."/>
            <person name="Shi W."/>
            <person name="Du L."/>
            <person name="Sun Y."/>
            <person name="Zhan W."/>
            <person name="Jiang J."/>
            <person name="Wang Q."/>
            <person name="Zhang B."/>
            <person name="Ji P."/>
            <person name="Sakyi L.B."/>
            <person name="Cui X."/>
            <person name="Yuan T."/>
            <person name="Jiang B."/>
            <person name="Yang W."/>
            <person name="Lam T.T.-Y."/>
            <person name="Chang Q."/>
            <person name="Ding S."/>
            <person name="Wang X."/>
            <person name="Zhu J."/>
            <person name="Ruan X."/>
            <person name="Zhao L."/>
            <person name="Wei J."/>
            <person name="Que T."/>
            <person name="Du C."/>
            <person name="Cheng J."/>
            <person name="Dai P."/>
            <person name="Han X."/>
            <person name="Huang E."/>
            <person name="Gao Y."/>
            <person name="Liu J."/>
            <person name="Shao H."/>
            <person name="Ye R."/>
            <person name="Li L."/>
            <person name="Wei W."/>
            <person name="Wang X."/>
            <person name="Wang C."/>
            <person name="Huo Q."/>
            <person name="Li W."/>
            <person name="Guo W."/>
            <person name="Chen H."/>
            <person name="Chen S."/>
            <person name="Zhou L."/>
            <person name="Zhou L."/>
            <person name="Ni X."/>
            <person name="Tian J."/>
            <person name="Zhou Y."/>
            <person name="Sheng Y."/>
            <person name="Liu T."/>
            <person name="Pan Y."/>
            <person name="Xia L."/>
            <person name="Li J."/>
            <person name="Zhao F."/>
            <person name="Cao W."/>
        </authorList>
    </citation>
    <scope>NUCLEOTIDE SEQUENCE</scope>
    <source>
        <strain evidence="2">Rsan-2018</strain>
        <tissue evidence="2">Larvae</tissue>
    </source>
</reference>
<feature type="region of interest" description="Disordered" evidence="1">
    <location>
        <begin position="1408"/>
        <end position="1531"/>
    </location>
</feature>
<feature type="compositionally biased region" description="Low complexity" evidence="1">
    <location>
        <begin position="1691"/>
        <end position="1706"/>
    </location>
</feature>
<accession>A0A9D4QDW7</accession>
<feature type="compositionally biased region" description="Polar residues" evidence="1">
    <location>
        <begin position="1609"/>
        <end position="1618"/>
    </location>
</feature>
<feature type="compositionally biased region" description="Basic and acidic residues" evidence="1">
    <location>
        <begin position="1"/>
        <end position="11"/>
    </location>
</feature>
<feature type="compositionally biased region" description="Basic and acidic residues" evidence="1">
    <location>
        <begin position="1543"/>
        <end position="1588"/>
    </location>
</feature>
<feature type="compositionally biased region" description="Polar residues" evidence="1">
    <location>
        <begin position="1789"/>
        <end position="1802"/>
    </location>
</feature>
<evidence type="ECO:0000313" key="2">
    <source>
        <dbReference type="EMBL" id="KAH7972958.1"/>
    </source>
</evidence>
<feature type="region of interest" description="Disordered" evidence="1">
    <location>
        <begin position="815"/>
        <end position="841"/>
    </location>
</feature>
<feature type="region of interest" description="Disordered" evidence="1">
    <location>
        <begin position="519"/>
        <end position="539"/>
    </location>
</feature>
<gene>
    <name evidence="2" type="ORF">HPB52_019467</name>
</gene>
<feature type="region of interest" description="Disordered" evidence="1">
    <location>
        <begin position="1222"/>
        <end position="1279"/>
    </location>
</feature>
<feature type="compositionally biased region" description="Basic and acidic residues" evidence="1">
    <location>
        <begin position="1240"/>
        <end position="1266"/>
    </location>
</feature>